<comment type="caution">
    <text evidence="2">The sequence shown here is derived from an EMBL/GenBank/DDBJ whole genome shotgun (WGS) entry which is preliminary data.</text>
</comment>
<accession>A0AAN7AKY8</accession>
<organism evidence="2 3">
    <name type="scientific">Podospora australis</name>
    <dbReference type="NCBI Taxonomy" id="1536484"/>
    <lineage>
        <taxon>Eukaryota</taxon>
        <taxon>Fungi</taxon>
        <taxon>Dikarya</taxon>
        <taxon>Ascomycota</taxon>
        <taxon>Pezizomycotina</taxon>
        <taxon>Sordariomycetes</taxon>
        <taxon>Sordariomycetidae</taxon>
        <taxon>Sordariales</taxon>
        <taxon>Podosporaceae</taxon>
        <taxon>Podospora</taxon>
    </lineage>
</organism>
<evidence type="ECO:0000256" key="1">
    <source>
        <dbReference type="SAM" id="MobiDB-lite"/>
    </source>
</evidence>
<feature type="region of interest" description="Disordered" evidence="1">
    <location>
        <begin position="128"/>
        <end position="160"/>
    </location>
</feature>
<reference evidence="2" key="1">
    <citation type="journal article" date="2023" name="Mol. Phylogenet. Evol.">
        <title>Genome-scale phylogeny and comparative genomics of the fungal order Sordariales.</title>
        <authorList>
            <person name="Hensen N."/>
            <person name="Bonometti L."/>
            <person name="Westerberg I."/>
            <person name="Brannstrom I.O."/>
            <person name="Guillou S."/>
            <person name="Cros-Aarteil S."/>
            <person name="Calhoun S."/>
            <person name="Haridas S."/>
            <person name="Kuo A."/>
            <person name="Mondo S."/>
            <person name="Pangilinan J."/>
            <person name="Riley R."/>
            <person name="LaButti K."/>
            <person name="Andreopoulos B."/>
            <person name="Lipzen A."/>
            <person name="Chen C."/>
            <person name="Yan M."/>
            <person name="Daum C."/>
            <person name="Ng V."/>
            <person name="Clum A."/>
            <person name="Steindorff A."/>
            <person name="Ohm R.A."/>
            <person name="Martin F."/>
            <person name="Silar P."/>
            <person name="Natvig D.O."/>
            <person name="Lalanne C."/>
            <person name="Gautier V."/>
            <person name="Ament-Velasquez S.L."/>
            <person name="Kruys A."/>
            <person name="Hutchinson M.I."/>
            <person name="Powell A.J."/>
            <person name="Barry K."/>
            <person name="Miller A.N."/>
            <person name="Grigoriev I.V."/>
            <person name="Debuchy R."/>
            <person name="Gladieux P."/>
            <person name="Hiltunen Thoren M."/>
            <person name="Johannesson H."/>
        </authorList>
    </citation>
    <scope>NUCLEOTIDE SEQUENCE</scope>
    <source>
        <strain evidence="2">PSN309</strain>
    </source>
</reference>
<evidence type="ECO:0000313" key="2">
    <source>
        <dbReference type="EMBL" id="KAK4189907.1"/>
    </source>
</evidence>
<proteinExistence type="predicted"/>
<protein>
    <submittedName>
        <fullName evidence="2">Uncharacterized protein</fullName>
    </submittedName>
</protein>
<gene>
    <name evidence="2" type="ORF">QBC35DRAFT_124439</name>
</gene>
<name>A0AAN7AKY8_9PEZI</name>
<evidence type="ECO:0000313" key="3">
    <source>
        <dbReference type="Proteomes" id="UP001302126"/>
    </source>
</evidence>
<sequence>MRCRAASQANGKADNASNPALKLLTEFPRRKHLNSIGIWTPSHSVYLQPRPISTSIQTAQPFRLLLLPFPSHPVCLPHQTSKTIVTQTEQDERRRLLHTICGTHRPIRTVCVRPALCRVLAVLGLGEGRSGSSAVPRILPPKSNSASTTPPPPQPQAQPKFVASSQSRYTCNHSKIHHLDRIFTCGRTSRLEFCPQVDLHWTSSCTTL</sequence>
<dbReference type="EMBL" id="MU864371">
    <property type="protein sequence ID" value="KAK4189907.1"/>
    <property type="molecule type" value="Genomic_DNA"/>
</dbReference>
<dbReference type="AlphaFoldDB" id="A0AAN7AKY8"/>
<dbReference type="Proteomes" id="UP001302126">
    <property type="component" value="Unassembled WGS sequence"/>
</dbReference>
<keyword evidence="3" id="KW-1185">Reference proteome</keyword>
<reference evidence="2" key="2">
    <citation type="submission" date="2023-05" db="EMBL/GenBank/DDBJ databases">
        <authorList>
            <consortium name="Lawrence Berkeley National Laboratory"/>
            <person name="Steindorff A."/>
            <person name="Hensen N."/>
            <person name="Bonometti L."/>
            <person name="Westerberg I."/>
            <person name="Brannstrom I.O."/>
            <person name="Guillou S."/>
            <person name="Cros-Aarteil S."/>
            <person name="Calhoun S."/>
            <person name="Haridas S."/>
            <person name="Kuo A."/>
            <person name="Mondo S."/>
            <person name="Pangilinan J."/>
            <person name="Riley R."/>
            <person name="Labutti K."/>
            <person name="Andreopoulos B."/>
            <person name="Lipzen A."/>
            <person name="Chen C."/>
            <person name="Yanf M."/>
            <person name="Daum C."/>
            <person name="Ng V."/>
            <person name="Clum A."/>
            <person name="Ohm R."/>
            <person name="Martin F."/>
            <person name="Silar P."/>
            <person name="Natvig D."/>
            <person name="Lalanne C."/>
            <person name="Gautier V."/>
            <person name="Ament-Velasquez S.L."/>
            <person name="Kruys A."/>
            <person name="Hutchinson M.I."/>
            <person name="Powell A.J."/>
            <person name="Barry K."/>
            <person name="Miller A.N."/>
            <person name="Grigoriev I.V."/>
            <person name="Debuchy R."/>
            <person name="Gladieux P."/>
            <person name="Thoren M.H."/>
            <person name="Johannesson H."/>
        </authorList>
    </citation>
    <scope>NUCLEOTIDE SEQUENCE</scope>
    <source>
        <strain evidence="2">PSN309</strain>
    </source>
</reference>